<keyword evidence="1" id="KW-1133">Transmembrane helix</keyword>
<feature type="transmembrane region" description="Helical" evidence="1">
    <location>
        <begin position="88"/>
        <end position="110"/>
    </location>
</feature>
<sequence length="116" mass="13112">MELRSISLSVQQLKQLINQTALLFIVAILLVQFILLQGPKSTPQDWLKLVLSMTLDLTWKHLYINSLYGVILNSVLGKGLEESKKDCIWLILWTILFAQESIDVQTIAILTGVDDS</sequence>
<reference evidence="2" key="1">
    <citation type="submission" date="2021-01" db="EMBL/GenBank/DDBJ databases">
        <authorList>
            <person name="Kaushik A."/>
        </authorList>
    </citation>
    <scope>NUCLEOTIDE SEQUENCE</scope>
    <source>
        <strain evidence="2">AG1-1C</strain>
    </source>
</reference>
<dbReference type="Proteomes" id="UP000663846">
    <property type="component" value="Unassembled WGS sequence"/>
</dbReference>
<feature type="transmembrane region" description="Helical" evidence="1">
    <location>
        <begin position="58"/>
        <end position="76"/>
    </location>
</feature>
<proteinExistence type="predicted"/>
<feature type="transmembrane region" description="Helical" evidence="1">
    <location>
        <begin position="21"/>
        <end position="38"/>
    </location>
</feature>
<evidence type="ECO:0000313" key="3">
    <source>
        <dbReference type="Proteomes" id="UP000663846"/>
    </source>
</evidence>
<keyword evidence="1" id="KW-0812">Transmembrane</keyword>
<gene>
    <name evidence="2" type="ORF">RDB_LOCUS147533</name>
</gene>
<comment type="caution">
    <text evidence="2">The sequence shown here is derived from an EMBL/GenBank/DDBJ whole genome shotgun (WGS) entry which is preliminary data.</text>
</comment>
<dbReference type="AlphaFoldDB" id="A0A8H3BCG1"/>
<accession>A0A8H3BCG1</accession>
<keyword evidence="1" id="KW-0472">Membrane</keyword>
<evidence type="ECO:0000313" key="2">
    <source>
        <dbReference type="EMBL" id="CAE6452369.1"/>
    </source>
</evidence>
<dbReference type="EMBL" id="CAJMWS010000576">
    <property type="protein sequence ID" value="CAE6452369.1"/>
    <property type="molecule type" value="Genomic_DNA"/>
</dbReference>
<organism evidence="2 3">
    <name type="scientific">Rhizoctonia solani</name>
    <dbReference type="NCBI Taxonomy" id="456999"/>
    <lineage>
        <taxon>Eukaryota</taxon>
        <taxon>Fungi</taxon>
        <taxon>Dikarya</taxon>
        <taxon>Basidiomycota</taxon>
        <taxon>Agaricomycotina</taxon>
        <taxon>Agaricomycetes</taxon>
        <taxon>Cantharellales</taxon>
        <taxon>Ceratobasidiaceae</taxon>
        <taxon>Rhizoctonia</taxon>
    </lineage>
</organism>
<protein>
    <submittedName>
        <fullName evidence="2">Uncharacterized protein</fullName>
    </submittedName>
</protein>
<name>A0A8H3BCG1_9AGAM</name>
<evidence type="ECO:0000256" key="1">
    <source>
        <dbReference type="SAM" id="Phobius"/>
    </source>
</evidence>